<keyword evidence="3" id="KW-0560">Oxidoreductase</keyword>
<dbReference type="GO" id="GO:0048038">
    <property type="term" value="F:quinone binding"/>
    <property type="evidence" value="ECO:0007669"/>
    <property type="project" value="UniProtKB-UniRule"/>
</dbReference>
<dbReference type="AlphaFoldDB" id="I4B4P1"/>
<accession>I4B4P1</accession>
<dbReference type="KEGG" id="tpx:Turpa_1600"/>
<evidence type="ECO:0000256" key="1">
    <source>
        <dbReference type="ARBA" id="ARBA00005698"/>
    </source>
</evidence>
<dbReference type="HOGENOM" id="CLU_085957_4_0_12"/>
<evidence type="ECO:0000313" key="4">
    <source>
        <dbReference type="Proteomes" id="UP000006048"/>
    </source>
</evidence>
<dbReference type="EMBL" id="CP002959">
    <property type="protein sequence ID" value="AFM12248.1"/>
    <property type="molecule type" value="Genomic_DNA"/>
</dbReference>
<feature type="transmembrane region" description="Helical" evidence="2">
    <location>
        <begin position="155"/>
        <end position="177"/>
    </location>
</feature>
<dbReference type="STRING" id="869212.Turpa_1600"/>
<dbReference type="InterPro" id="IPR042106">
    <property type="entry name" value="Nuo/plastoQ_OxRdtase_6_NuoJ"/>
</dbReference>
<keyword evidence="2" id="KW-0520">NAD</keyword>
<dbReference type="GO" id="GO:0005886">
    <property type="term" value="C:plasma membrane"/>
    <property type="evidence" value="ECO:0007669"/>
    <property type="project" value="UniProtKB-SubCell"/>
</dbReference>
<dbReference type="Proteomes" id="UP000006048">
    <property type="component" value="Chromosome"/>
</dbReference>
<keyword evidence="2" id="KW-0874">Quinone</keyword>
<evidence type="ECO:0000313" key="3">
    <source>
        <dbReference type="EMBL" id="AFM12248.1"/>
    </source>
</evidence>
<dbReference type="EC" id="7.1.1.-" evidence="2"/>
<dbReference type="GO" id="GO:0008137">
    <property type="term" value="F:NADH dehydrogenase (ubiquinone) activity"/>
    <property type="evidence" value="ECO:0007669"/>
    <property type="project" value="UniProtKB-UniRule"/>
</dbReference>
<reference evidence="3 4" key="1">
    <citation type="submission" date="2012-06" db="EMBL/GenBank/DDBJ databases">
        <title>The complete chromosome of genome of Turneriella parva DSM 21527.</title>
        <authorList>
            <consortium name="US DOE Joint Genome Institute (JGI-PGF)"/>
            <person name="Lucas S."/>
            <person name="Han J."/>
            <person name="Lapidus A."/>
            <person name="Bruce D."/>
            <person name="Goodwin L."/>
            <person name="Pitluck S."/>
            <person name="Peters L."/>
            <person name="Kyrpides N."/>
            <person name="Mavromatis K."/>
            <person name="Ivanova N."/>
            <person name="Mikhailova N."/>
            <person name="Chertkov O."/>
            <person name="Detter J.C."/>
            <person name="Tapia R."/>
            <person name="Han C."/>
            <person name="Land M."/>
            <person name="Hauser L."/>
            <person name="Markowitz V."/>
            <person name="Cheng J.-F."/>
            <person name="Hugenholtz P."/>
            <person name="Woyke T."/>
            <person name="Wu D."/>
            <person name="Gronow S."/>
            <person name="Wellnitz S."/>
            <person name="Brambilla E."/>
            <person name="Klenk H.-P."/>
            <person name="Eisen J.A."/>
        </authorList>
    </citation>
    <scope>NUCLEOTIDE SEQUENCE [LARGE SCALE GENOMIC DNA]</scope>
    <source>
        <strain evidence="4">ATCC BAA-1111 / DSM 21527 / NCTC 11395 / H</strain>
    </source>
</reference>
<feature type="transmembrane region" description="Helical" evidence="2">
    <location>
        <begin position="34"/>
        <end position="52"/>
    </location>
</feature>
<dbReference type="PANTHER" id="PTHR33269">
    <property type="entry name" value="NADH-UBIQUINONE OXIDOREDUCTASE CHAIN 6"/>
    <property type="match status" value="1"/>
</dbReference>
<evidence type="ECO:0000256" key="2">
    <source>
        <dbReference type="RuleBase" id="RU004429"/>
    </source>
</evidence>
<keyword evidence="2" id="KW-0812">Transmembrane</keyword>
<dbReference type="RefSeq" id="WP_014802759.1">
    <property type="nucleotide sequence ID" value="NC_018020.1"/>
</dbReference>
<keyword evidence="2" id="KW-1003">Cell membrane</keyword>
<gene>
    <name evidence="3" type="ordered locus">Turpa_1600</name>
</gene>
<feature type="transmembrane region" description="Helical" evidence="2">
    <location>
        <begin position="58"/>
        <end position="82"/>
    </location>
</feature>
<keyword evidence="2" id="KW-1133">Transmembrane helix</keyword>
<comment type="catalytic activity">
    <reaction evidence="2">
        <text>a quinone + NADH + 5 H(+)(in) = a quinol + NAD(+) + 4 H(+)(out)</text>
        <dbReference type="Rhea" id="RHEA:57888"/>
        <dbReference type="ChEBI" id="CHEBI:15378"/>
        <dbReference type="ChEBI" id="CHEBI:24646"/>
        <dbReference type="ChEBI" id="CHEBI:57540"/>
        <dbReference type="ChEBI" id="CHEBI:57945"/>
        <dbReference type="ChEBI" id="CHEBI:132124"/>
    </reaction>
</comment>
<keyword evidence="2" id="KW-0472">Membrane</keyword>
<organism evidence="3 4">
    <name type="scientific">Turneriella parva (strain ATCC BAA-1111 / DSM 21527 / NCTC 11395 / H)</name>
    <name type="common">Leptospira parva</name>
    <dbReference type="NCBI Taxonomy" id="869212"/>
    <lineage>
        <taxon>Bacteria</taxon>
        <taxon>Pseudomonadati</taxon>
        <taxon>Spirochaetota</taxon>
        <taxon>Spirochaetia</taxon>
        <taxon>Leptospirales</taxon>
        <taxon>Leptospiraceae</taxon>
        <taxon>Turneriella</taxon>
    </lineage>
</organism>
<proteinExistence type="inferred from homology"/>
<name>I4B4P1_TURPD</name>
<dbReference type="InterPro" id="IPR001457">
    <property type="entry name" value="NADH_UbQ/plastoQ_OxRdtase_su6"/>
</dbReference>
<protein>
    <recommendedName>
        <fullName evidence="2">NADH-quinone oxidoreductase subunit J</fullName>
        <ecNumber evidence="2">7.1.1.-</ecNumber>
    </recommendedName>
</protein>
<dbReference type="PANTHER" id="PTHR33269:SF17">
    <property type="entry name" value="NADH-UBIQUINONE OXIDOREDUCTASE CHAIN 6"/>
    <property type="match status" value="1"/>
</dbReference>
<feature type="transmembrane region" description="Helical" evidence="2">
    <location>
        <begin position="6"/>
        <end position="27"/>
    </location>
</feature>
<comment type="similarity">
    <text evidence="1 2">Belongs to the complex I subunit 6 family.</text>
</comment>
<sequence length="185" mass="20185">MEDISFRQTLFYCFAFVLTGSALGVVFHRNPVKSALFLVSFFVTLAATYALIGAEILATLQVLVYVGAIMVLFLFVIMLISVREESFESPLSNIGRASIVTGLTLAFIIQLLLLLQIRSGRGDLNPIAQPTTTLAAGKQLTDTAQVISVSLFRDYLVAFELVSLLLLVAVVGAIMIAKKNRQTHE</sequence>
<comment type="subcellular location">
    <subcellularLocation>
        <location evidence="2">Cell membrane</location>
        <topology evidence="2">Multi-pass membrane protein</topology>
    </subcellularLocation>
</comment>
<dbReference type="PATRIC" id="fig|869212.3.peg.1596"/>
<keyword evidence="4" id="KW-1185">Reference proteome</keyword>
<dbReference type="Pfam" id="PF00499">
    <property type="entry name" value="Oxidored_q3"/>
    <property type="match status" value="1"/>
</dbReference>
<feature type="transmembrane region" description="Helical" evidence="2">
    <location>
        <begin position="94"/>
        <end position="117"/>
    </location>
</feature>
<dbReference type="Gene3D" id="1.20.120.1200">
    <property type="entry name" value="NADH-ubiquinone/plastoquinone oxidoreductase chain 6, subunit NuoJ"/>
    <property type="match status" value="1"/>
</dbReference>
<comment type="function">
    <text evidence="2">NDH-1 shuttles electrons from NADH, via FMN and iron-sulfur (Fe-S) centers, to quinones in the respiratory chain. Couples the redox reaction to proton translocation (for every two electrons transferred, four hydrogen ions are translocated across the cytoplasmic membrane), and thus conserves the redox energy in a proton gradient.</text>
</comment>
<dbReference type="GO" id="GO:0016491">
    <property type="term" value="F:oxidoreductase activity"/>
    <property type="evidence" value="ECO:0007669"/>
    <property type="project" value="UniProtKB-KW"/>
</dbReference>
<dbReference type="OrthoDB" id="345831at2"/>